<dbReference type="SUPFAM" id="SSF51905">
    <property type="entry name" value="FAD/NAD(P)-binding domain"/>
    <property type="match status" value="3"/>
</dbReference>
<dbReference type="InterPro" id="IPR023753">
    <property type="entry name" value="FAD/NAD-binding_dom"/>
</dbReference>
<dbReference type="EMBL" id="JAPDFR010000003">
    <property type="protein sequence ID" value="KAK0388027.1"/>
    <property type="molecule type" value="Genomic_DNA"/>
</dbReference>
<gene>
    <name evidence="5" type="ORF">NLU13_4271</name>
</gene>
<dbReference type="AlphaFoldDB" id="A0AA39GIK3"/>
<keyword evidence="1" id="KW-0285">Flavoprotein</keyword>
<reference evidence="5" key="1">
    <citation type="submission" date="2022-10" db="EMBL/GenBank/DDBJ databases">
        <title>Determination and structural analysis of whole genome sequence of Sarocladium strictum F4-1.</title>
        <authorList>
            <person name="Hu L."/>
            <person name="Jiang Y."/>
        </authorList>
    </citation>
    <scope>NUCLEOTIDE SEQUENCE</scope>
    <source>
        <strain evidence="5">F4-1</strain>
    </source>
</reference>
<keyword evidence="3" id="KW-0560">Oxidoreductase</keyword>
<evidence type="ECO:0000259" key="4">
    <source>
        <dbReference type="Pfam" id="PF07992"/>
    </source>
</evidence>
<proteinExistence type="predicted"/>
<dbReference type="InterPro" id="IPR036188">
    <property type="entry name" value="FAD/NAD-bd_sf"/>
</dbReference>
<sequence>MYNCIVVGAGWYGLSAAKAYIQFHPDEKVLVVEAESTVGGTWSRDRLYPGLKSNNLWGSYEHPDLRMDGETYGLTEGQHIPAATLHRYLTDFSKKFGIFERTRFDTKVVAIESTPSDTWKVTVTSSKASGPEEVLETEKLIMATGLTSEPNLPTYPGQETFTSQFFHAKDFCAKSETVNTCKRAVIVGAGKSALDCAYAFASNPNSEQVHVIIRPAGDGPVWLAPPYVTPFKRKLEELLHTRAVSWFSPAPWGNEDGYGMVRGFLHGTGLGNLIVTNFFNTISGEVINAHGYNEDPEVFKMKPWYSAFWTGSGIGIHNFDTDIHQLIKDGKIRVHIAEIERLEGDQVHLSNGETVGTDIVLCATGWKKESALKVINFDTGLKQTGAEREKLIKEATQEVLTSFPMLKDQPVLRREQPKGEPLRNYRFIVPSQSVFKRNIAYAGMVSTVATSIFASVQGLWITAFLDGKLERKPANEAAVTKEVMVNTQFGRWRYPCGYGASLPDFAFDSLPYIDLLLNDLGVKAHRKASSIIEMVEPYKPWDYAGVTQEWGEKYAKGE</sequence>
<dbReference type="GO" id="GO:0016491">
    <property type="term" value="F:oxidoreductase activity"/>
    <property type="evidence" value="ECO:0007669"/>
    <property type="project" value="UniProtKB-KW"/>
</dbReference>
<feature type="domain" description="FAD/NAD(P)-binding" evidence="4">
    <location>
        <begin position="2"/>
        <end position="212"/>
    </location>
</feature>
<evidence type="ECO:0000313" key="6">
    <source>
        <dbReference type="Proteomes" id="UP001175261"/>
    </source>
</evidence>
<comment type="caution">
    <text evidence="5">The sequence shown here is derived from an EMBL/GenBank/DDBJ whole genome shotgun (WGS) entry which is preliminary data.</text>
</comment>
<protein>
    <recommendedName>
        <fullName evidence="4">FAD/NAD(P)-binding domain-containing protein</fullName>
    </recommendedName>
</protein>
<accession>A0AA39GIK3</accession>
<keyword evidence="6" id="KW-1185">Reference proteome</keyword>
<keyword evidence="2" id="KW-0274">FAD</keyword>
<evidence type="ECO:0000256" key="2">
    <source>
        <dbReference type="ARBA" id="ARBA00022827"/>
    </source>
</evidence>
<dbReference type="Proteomes" id="UP001175261">
    <property type="component" value="Unassembled WGS sequence"/>
</dbReference>
<dbReference type="InterPro" id="IPR050346">
    <property type="entry name" value="FMO-like"/>
</dbReference>
<evidence type="ECO:0000256" key="1">
    <source>
        <dbReference type="ARBA" id="ARBA00022630"/>
    </source>
</evidence>
<dbReference type="Pfam" id="PF07992">
    <property type="entry name" value="Pyr_redox_2"/>
    <property type="match status" value="1"/>
</dbReference>
<organism evidence="5 6">
    <name type="scientific">Sarocladium strictum</name>
    <name type="common">Black bundle disease fungus</name>
    <name type="synonym">Acremonium strictum</name>
    <dbReference type="NCBI Taxonomy" id="5046"/>
    <lineage>
        <taxon>Eukaryota</taxon>
        <taxon>Fungi</taxon>
        <taxon>Dikarya</taxon>
        <taxon>Ascomycota</taxon>
        <taxon>Pezizomycotina</taxon>
        <taxon>Sordariomycetes</taxon>
        <taxon>Hypocreomycetidae</taxon>
        <taxon>Hypocreales</taxon>
        <taxon>Sarocladiaceae</taxon>
        <taxon>Sarocladium</taxon>
    </lineage>
</organism>
<evidence type="ECO:0000313" key="5">
    <source>
        <dbReference type="EMBL" id="KAK0388027.1"/>
    </source>
</evidence>
<name>A0AA39GIK3_SARSR</name>
<evidence type="ECO:0000256" key="3">
    <source>
        <dbReference type="ARBA" id="ARBA00023002"/>
    </source>
</evidence>
<dbReference type="PANTHER" id="PTHR23023">
    <property type="entry name" value="DIMETHYLANILINE MONOOXYGENASE"/>
    <property type="match status" value="1"/>
</dbReference>
<dbReference type="Gene3D" id="3.50.50.60">
    <property type="entry name" value="FAD/NAD(P)-binding domain"/>
    <property type="match status" value="1"/>
</dbReference>